<comment type="caution">
    <text evidence="1">The sequence shown here is derived from an EMBL/GenBank/DDBJ whole genome shotgun (WGS) entry which is preliminary data.</text>
</comment>
<proteinExistence type="predicted"/>
<evidence type="ECO:0008006" key="3">
    <source>
        <dbReference type="Google" id="ProtNLM"/>
    </source>
</evidence>
<evidence type="ECO:0000313" key="2">
    <source>
        <dbReference type="Proteomes" id="UP000230353"/>
    </source>
</evidence>
<name>A0A2H0WM03_9BACT</name>
<accession>A0A2H0WM03</accession>
<dbReference type="Gene3D" id="3.40.50.1010">
    <property type="entry name" value="5'-nuclease"/>
    <property type="match status" value="1"/>
</dbReference>
<evidence type="ECO:0000313" key="1">
    <source>
        <dbReference type="EMBL" id="PIS13625.1"/>
    </source>
</evidence>
<reference evidence="2" key="1">
    <citation type="submission" date="2017-09" db="EMBL/GenBank/DDBJ databases">
        <title>Depth-based differentiation of microbial function through sediment-hosted aquifers and enrichment of novel symbionts in the deep terrestrial subsurface.</title>
        <authorList>
            <person name="Probst A.J."/>
            <person name="Ladd B."/>
            <person name="Jarett J.K."/>
            <person name="Geller-Mcgrath D.E."/>
            <person name="Sieber C.M.K."/>
            <person name="Emerson J.B."/>
            <person name="Anantharaman K."/>
            <person name="Thomas B.C."/>
            <person name="Malmstrom R."/>
            <person name="Stieglmeier M."/>
            <person name="Klingl A."/>
            <person name="Woyke T."/>
            <person name="Ryan C.M."/>
            <person name="Banfield J.F."/>
        </authorList>
    </citation>
    <scope>NUCLEOTIDE SEQUENCE [LARGE SCALE GENOMIC DNA]</scope>
</reference>
<dbReference type="Proteomes" id="UP000230353">
    <property type="component" value="Unassembled WGS sequence"/>
</dbReference>
<dbReference type="EMBL" id="PEZL01000010">
    <property type="protein sequence ID" value="PIS13625.1"/>
    <property type="molecule type" value="Genomic_DNA"/>
</dbReference>
<gene>
    <name evidence="1" type="ORF">COT67_00745</name>
</gene>
<protein>
    <recommendedName>
        <fullName evidence="3">NYN domain-containing protein</fullName>
    </recommendedName>
</protein>
<dbReference type="AlphaFoldDB" id="A0A2H0WM03"/>
<organism evidence="1 2">
    <name type="scientific">Candidatus Tagabacteria bacterium CG09_land_8_20_14_0_10_41_14</name>
    <dbReference type="NCBI Taxonomy" id="1975021"/>
    <lineage>
        <taxon>Bacteria</taxon>
        <taxon>Candidatus Tagaibacteriota</taxon>
    </lineage>
</organism>
<sequence length="216" mass="25325">MPIAEKVWRFLRRDREIAPSGCVEKKEERKKVIVLIDFENLAENSKYDPEQKRLGWFLDYLSFQEKKDIIFFEVFTPSSRASNAESVVFALYSANIIHMPLAAVVHKCPRNLVTRFRQVNESGKRELRGELKEVDRVDSRMIARGKAFTDHLKDLTEIIIVSNDGDFRELRNYTHSHGVRFRLYPPSEAFSQDYLKMYNGEKEVFLLKEDEGGEKE</sequence>